<keyword evidence="3" id="KW-1185">Reference proteome</keyword>
<dbReference type="InterPro" id="IPR052929">
    <property type="entry name" value="RNase_H-like_EbsB-rel"/>
</dbReference>
<dbReference type="CDD" id="cd06222">
    <property type="entry name" value="RNase_H_like"/>
    <property type="match status" value="1"/>
</dbReference>
<dbReference type="InterPro" id="IPR044730">
    <property type="entry name" value="RNase_H-like_dom_plant"/>
</dbReference>
<dbReference type="InterPro" id="IPR002156">
    <property type="entry name" value="RNaseH_domain"/>
</dbReference>
<dbReference type="Proteomes" id="UP001280121">
    <property type="component" value="Unassembled WGS sequence"/>
</dbReference>
<evidence type="ECO:0000259" key="1">
    <source>
        <dbReference type="Pfam" id="PF13456"/>
    </source>
</evidence>
<dbReference type="EMBL" id="JANJYI010000009">
    <property type="protein sequence ID" value="KAK2635038.1"/>
    <property type="molecule type" value="Genomic_DNA"/>
</dbReference>
<feature type="domain" description="RNase H type-1" evidence="1">
    <location>
        <begin position="74"/>
        <end position="170"/>
    </location>
</feature>
<comment type="caution">
    <text evidence="2">The sequence shown here is derived from an EMBL/GenBank/DDBJ whole genome shotgun (WGS) entry which is preliminary data.</text>
</comment>
<dbReference type="GO" id="GO:0003676">
    <property type="term" value="F:nucleic acid binding"/>
    <property type="evidence" value="ECO:0007669"/>
    <property type="project" value="InterPro"/>
</dbReference>
<reference evidence="2" key="1">
    <citation type="journal article" date="2023" name="Plant J.">
        <title>Genome sequences and population genomics provide insights into the demographic history, inbreeding, and mutation load of two 'living fossil' tree species of Dipteronia.</title>
        <authorList>
            <person name="Feng Y."/>
            <person name="Comes H.P."/>
            <person name="Chen J."/>
            <person name="Zhu S."/>
            <person name="Lu R."/>
            <person name="Zhang X."/>
            <person name="Li P."/>
            <person name="Qiu J."/>
            <person name="Olsen K.M."/>
            <person name="Qiu Y."/>
        </authorList>
    </citation>
    <scope>NUCLEOTIDE SEQUENCE</scope>
    <source>
        <strain evidence="2">KIB01</strain>
    </source>
</reference>
<gene>
    <name evidence="2" type="ORF">Ddye_029830</name>
</gene>
<organism evidence="2 3">
    <name type="scientific">Dipteronia dyeriana</name>
    <dbReference type="NCBI Taxonomy" id="168575"/>
    <lineage>
        <taxon>Eukaryota</taxon>
        <taxon>Viridiplantae</taxon>
        <taxon>Streptophyta</taxon>
        <taxon>Embryophyta</taxon>
        <taxon>Tracheophyta</taxon>
        <taxon>Spermatophyta</taxon>
        <taxon>Magnoliopsida</taxon>
        <taxon>eudicotyledons</taxon>
        <taxon>Gunneridae</taxon>
        <taxon>Pentapetalae</taxon>
        <taxon>rosids</taxon>
        <taxon>malvids</taxon>
        <taxon>Sapindales</taxon>
        <taxon>Sapindaceae</taxon>
        <taxon>Hippocastanoideae</taxon>
        <taxon>Acereae</taxon>
        <taxon>Dipteronia</taxon>
    </lineage>
</organism>
<accession>A0AAD9TFV8</accession>
<name>A0AAD9TFV8_9ROSI</name>
<dbReference type="AlphaFoldDB" id="A0AAD9TFV8"/>
<protein>
    <recommendedName>
        <fullName evidence="1">RNase H type-1 domain-containing protein</fullName>
    </recommendedName>
</protein>
<proteinExistence type="predicted"/>
<evidence type="ECO:0000313" key="3">
    <source>
        <dbReference type="Proteomes" id="UP001280121"/>
    </source>
</evidence>
<dbReference type="PANTHER" id="PTHR47074">
    <property type="entry name" value="BNAC02G40300D PROTEIN"/>
    <property type="match status" value="1"/>
</dbReference>
<dbReference type="Pfam" id="PF13456">
    <property type="entry name" value="RVT_3"/>
    <property type="match status" value="1"/>
</dbReference>
<dbReference type="GO" id="GO:0004523">
    <property type="term" value="F:RNA-DNA hybrid ribonuclease activity"/>
    <property type="evidence" value="ECO:0007669"/>
    <property type="project" value="InterPro"/>
</dbReference>
<sequence>MVVLTDRLDKDKLALLCVVMWRVWFLRNQLVHNCGHGGHQIVEELFLWSSSFMVDFKAGNMPSDKMSSLLQPCLAAGAQSLEAAFSPQVAEATTILRGINFDLETGLVPCVIESNELEVIKMINSGKNISTDIGLIVFDIRDCFLRPVEGSMGHVSRKTNVVTHNLSKYALAIVEERFWMESYPPCLERPVQEDRTP</sequence>
<dbReference type="PANTHER" id="PTHR47074:SF48">
    <property type="entry name" value="POLYNUCLEOTIDYL TRANSFERASE, RIBONUCLEASE H-LIKE SUPERFAMILY PROTEIN"/>
    <property type="match status" value="1"/>
</dbReference>
<evidence type="ECO:0000313" key="2">
    <source>
        <dbReference type="EMBL" id="KAK2635038.1"/>
    </source>
</evidence>